<dbReference type="Gene3D" id="1.10.10.60">
    <property type="entry name" value="Homeodomain-like"/>
    <property type="match status" value="1"/>
</dbReference>
<dbReference type="Gene3D" id="1.10.357.10">
    <property type="entry name" value="Tetracycline Repressor, domain 2"/>
    <property type="match status" value="1"/>
</dbReference>
<dbReference type="SUPFAM" id="SSF48498">
    <property type="entry name" value="Tetracyclin repressor-like, C-terminal domain"/>
    <property type="match status" value="1"/>
</dbReference>
<dbReference type="InterPro" id="IPR050109">
    <property type="entry name" value="HTH-type_TetR-like_transc_reg"/>
</dbReference>
<dbReference type="GO" id="GO:0000976">
    <property type="term" value="F:transcription cis-regulatory region binding"/>
    <property type="evidence" value="ECO:0007669"/>
    <property type="project" value="TreeGrafter"/>
</dbReference>
<name>A0A1T4YN17_9MICO</name>
<feature type="domain" description="HTH tetR-type" evidence="4">
    <location>
        <begin position="30"/>
        <end position="90"/>
    </location>
</feature>
<keyword evidence="1 2" id="KW-0238">DNA-binding</keyword>
<evidence type="ECO:0000259" key="4">
    <source>
        <dbReference type="PROSITE" id="PS50977"/>
    </source>
</evidence>
<evidence type="ECO:0000256" key="1">
    <source>
        <dbReference type="ARBA" id="ARBA00023125"/>
    </source>
</evidence>
<dbReference type="InterPro" id="IPR009057">
    <property type="entry name" value="Homeodomain-like_sf"/>
</dbReference>
<dbReference type="PROSITE" id="PS50977">
    <property type="entry name" value="HTH_TETR_2"/>
    <property type="match status" value="1"/>
</dbReference>
<dbReference type="GO" id="GO:0003700">
    <property type="term" value="F:DNA-binding transcription factor activity"/>
    <property type="evidence" value="ECO:0007669"/>
    <property type="project" value="TreeGrafter"/>
</dbReference>
<dbReference type="Proteomes" id="UP000189735">
    <property type="component" value="Unassembled WGS sequence"/>
</dbReference>
<dbReference type="InterPro" id="IPR001647">
    <property type="entry name" value="HTH_TetR"/>
</dbReference>
<feature type="region of interest" description="Disordered" evidence="3">
    <location>
        <begin position="1"/>
        <end position="20"/>
    </location>
</feature>
<dbReference type="AlphaFoldDB" id="A0A1T4YN17"/>
<evidence type="ECO:0000313" key="6">
    <source>
        <dbReference type="Proteomes" id="UP000189735"/>
    </source>
</evidence>
<dbReference type="PANTHER" id="PTHR30055:SF146">
    <property type="entry name" value="HTH-TYPE TRANSCRIPTIONAL DUAL REGULATOR CECR"/>
    <property type="match status" value="1"/>
</dbReference>
<dbReference type="PANTHER" id="PTHR30055">
    <property type="entry name" value="HTH-TYPE TRANSCRIPTIONAL REGULATOR RUTR"/>
    <property type="match status" value="1"/>
</dbReference>
<dbReference type="Pfam" id="PF14246">
    <property type="entry name" value="TetR_C_7"/>
    <property type="match status" value="1"/>
</dbReference>
<protein>
    <submittedName>
        <fullName evidence="5">Transcriptional regulator, TetR family</fullName>
    </submittedName>
</protein>
<evidence type="ECO:0000313" key="5">
    <source>
        <dbReference type="EMBL" id="SKB03217.1"/>
    </source>
</evidence>
<accession>A0A1T4YN17</accession>
<dbReference type="SUPFAM" id="SSF46689">
    <property type="entry name" value="Homeodomain-like"/>
    <property type="match status" value="1"/>
</dbReference>
<sequence length="227" mass="25075">MHSSVHNGTVAPLDAIADDDEPTRADPRVIRSRELILDAALTCFLRGGYVSTTVDDIALEAGVAKRTIYNLYGTKDELFRAVASWAIETAERFVVERVQSPVGVLLLSEEIAGFAVAHARAVVNSRVISIRRLLIAEVPRFPELAAEYFDRVPRRVMTAIADRLQRYAVLGTLEVPEPQDAAHHFTYLVLGEALDRSLFAPDSVDDAQVERAARRGADAFIRAYATR</sequence>
<dbReference type="InterPro" id="IPR039536">
    <property type="entry name" value="TetR_C_Proteobacteria"/>
</dbReference>
<gene>
    <name evidence="5" type="ORF">SAMN06295879_3675</name>
</gene>
<evidence type="ECO:0000256" key="2">
    <source>
        <dbReference type="PROSITE-ProRule" id="PRU00335"/>
    </source>
</evidence>
<organism evidence="5 6">
    <name type="scientific">Agreia bicolorata</name>
    <dbReference type="NCBI Taxonomy" id="110935"/>
    <lineage>
        <taxon>Bacteria</taxon>
        <taxon>Bacillati</taxon>
        <taxon>Actinomycetota</taxon>
        <taxon>Actinomycetes</taxon>
        <taxon>Micrococcales</taxon>
        <taxon>Microbacteriaceae</taxon>
        <taxon>Agreia</taxon>
    </lineage>
</organism>
<dbReference type="InterPro" id="IPR036271">
    <property type="entry name" value="Tet_transcr_reg_TetR-rel_C_sf"/>
</dbReference>
<proteinExistence type="predicted"/>
<reference evidence="6" key="1">
    <citation type="submission" date="2017-02" db="EMBL/GenBank/DDBJ databases">
        <authorList>
            <person name="Varghese N."/>
            <person name="Submissions S."/>
        </authorList>
    </citation>
    <scope>NUCLEOTIDE SEQUENCE [LARGE SCALE GENOMIC DNA]</scope>
    <source>
        <strain evidence="6">VKM Ac-2052</strain>
    </source>
</reference>
<feature type="DNA-binding region" description="H-T-H motif" evidence="2">
    <location>
        <begin position="53"/>
        <end position="72"/>
    </location>
</feature>
<dbReference type="PRINTS" id="PR00455">
    <property type="entry name" value="HTHTETR"/>
</dbReference>
<dbReference type="EMBL" id="FUYG01000015">
    <property type="protein sequence ID" value="SKB03217.1"/>
    <property type="molecule type" value="Genomic_DNA"/>
</dbReference>
<dbReference type="Pfam" id="PF00440">
    <property type="entry name" value="TetR_N"/>
    <property type="match status" value="1"/>
</dbReference>
<evidence type="ECO:0000256" key="3">
    <source>
        <dbReference type="SAM" id="MobiDB-lite"/>
    </source>
</evidence>